<organism evidence="2 3">
    <name type="scientific">Fistulifera solaris</name>
    <name type="common">Oleaginous diatom</name>
    <dbReference type="NCBI Taxonomy" id="1519565"/>
    <lineage>
        <taxon>Eukaryota</taxon>
        <taxon>Sar</taxon>
        <taxon>Stramenopiles</taxon>
        <taxon>Ochrophyta</taxon>
        <taxon>Bacillariophyta</taxon>
        <taxon>Bacillariophyceae</taxon>
        <taxon>Bacillariophycidae</taxon>
        <taxon>Naviculales</taxon>
        <taxon>Naviculaceae</taxon>
        <taxon>Fistulifera</taxon>
    </lineage>
</organism>
<feature type="chain" id="PRO_5013278184" evidence="1">
    <location>
        <begin position="20"/>
        <end position="254"/>
    </location>
</feature>
<keyword evidence="1" id="KW-0732">Signal</keyword>
<gene>
    <name evidence="2" type="ORF">FisN_2Lh056</name>
</gene>
<feature type="signal peptide" evidence="1">
    <location>
        <begin position="1"/>
        <end position="19"/>
    </location>
</feature>
<name>A0A1Z5JXF0_FISSO</name>
<evidence type="ECO:0000313" key="3">
    <source>
        <dbReference type="Proteomes" id="UP000198406"/>
    </source>
</evidence>
<evidence type="ECO:0000256" key="1">
    <source>
        <dbReference type="SAM" id="SignalP"/>
    </source>
</evidence>
<dbReference type="Proteomes" id="UP000198406">
    <property type="component" value="Unassembled WGS sequence"/>
</dbReference>
<accession>A0A1Z5JXF0</accession>
<protein>
    <submittedName>
        <fullName evidence="2">Uncharacterized protein</fullName>
    </submittedName>
</protein>
<comment type="caution">
    <text evidence="2">The sequence shown here is derived from an EMBL/GenBank/DDBJ whole genome shotgun (WGS) entry which is preliminary data.</text>
</comment>
<dbReference type="EMBL" id="BDSP01000130">
    <property type="protein sequence ID" value="GAX18421.1"/>
    <property type="molecule type" value="Genomic_DNA"/>
</dbReference>
<proteinExistence type="predicted"/>
<dbReference type="InParanoid" id="A0A1Z5JXF0"/>
<keyword evidence="3" id="KW-1185">Reference proteome</keyword>
<dbReference type="AlphaFoldDB" id="A0A1Z5JXF0"/>
<evidence type="ECO:0000313" key="2">
    <source>
        <dbReference type="EMBL" id="GAX18421.1"/>
    </source>
</evidence>
<reference evidence="2 3" key="1">
    <citation type="journal article" date="2015" name="Plant Cell">
        <title>Oil accumulation by the oleaginous diatom Fistulifera solaris as revealed by the genome and transcriptome.</title>
        <authorList>
            <person name="Tanaka T."/>
            <person name="Maeda Y."/>
            <person name="Veluchamy A."/>
            <person name="Tanaka M."/>
            <person name="Abida H."/>
            <person name="Marechal E."/>
            <person name="Bowler C."/>
            <person name="Muto M."/>
            <person name="Sunaga Y."/>
            <person name="Tanaka M."/>
            <person name="Yoshino T."/>
            <person name="Taniguchi T."/>
            <person name="Fukuda Y."/>
            <person name="Nemoto M."/>
            <person name="Matsumoto M."/>
            <person name="Wong P.S."/>
            <person name="Aburatani S."/>
            <person name="Fujibuchi W."/>
        </authorList>
    </citation>
    <scope>NUCLEOTIDE SEQUENCE [LARGE SCALE GENOMIC DNA]</scope>
    <source>
        <strain evidence="2 3">JPCC DA0580</strain>
    </source>
</reference>
<sequence>MKLSLSSLLLLVSIAPAQAGPLCNGLMSQVITAIDPPFPFECDCGLRFIRRPLFDCATEVCISDVGGLFDGLLPVELPIIYEESTCLNPTFKGRFPKRANGDVEIGGCTGQALMVVDAEQLVDKVAGPEYSASDVDLPPKLNFTIPNACLDVSSNSRPSLRDRTISVSGCTASIGGESCPCTPCGGGTGVEIGAECVTKIFNQMIPTELSQNENQDVKDTFTFTATDPICVSTENLRTGRGVVDVMLKPYLTQL</sequence>